<dbReference type="EMBL" id="JAAIUW010000001">
    <property type="protein sequence ID" value="KAF7843234.1"/>
    <property type="molecule type" value="Genomic_DNA"/>
</dbReference>
<evidence type="ECO:0000313" key="2">
    <source>
        <dbReference type="Proteomes" id="UP000634136"/>
    </source>
</evidence>
<organism evidence="1 2">
    <name type="scientific">Senna tora</name>
    <dbReference type="NCBI Taxonomy" id="362788"/>
    <lineage>
        <taxon>Eukaryota</taxon>
        <taxon>Viridiplantae</taxon>
        <taxon>Streptophyta</taxon>
        <taxon>Embryophyta</taxon>
        <taxon>Tracheophyta</taxon>
        <taxon>Spermatophyta</taxon>
        <taxon>Magnoliopsida</taxon>
        <taxon>eudicotyledons</taxon>
        <taxon>Gunneridae</taxon>
        <taxon>Pentapetalae</taxon>
        <taxon>rosids</taxon>
        <taxon>fabids</taxon>
        <taxon>Fabales</taxon>
        <taxon>Fabaceae</taxon>
        <taxon>Caesalpinioideae</taxon>
        <taxon>Cassia clade</taxon>
        <taxon>Senna</taxon>
    </lineage>
</organism>
<sequence>MEIENGEEDVLREERVGGDSPLKVVIVAVGPS</sequence>
<comment type="caution">
    <text evidence="1">The sequence shown here is derived from an EMBL/GenBank/DDBJ whole genome shotgun (WGS) entry which is preliminary data.</text>
</comment>
<reference evidence="1" key="1">
    <citation type="submission" date="2020-09" db="EMBL/GenBank/DDBJ databases">
        <title>Genome-Enabled Discovery of Anthraquinone Biosynthesis in Senna tora.</title>
        <authorList>
            <person name="Kang S.-H."/>
            <person name="Pandey R.P."/>
            <person name="Lee C.-M."/>
            <person name="Sim J.-S."/>
            <person name="Jeong J.-T."/>
            <person name="Choi B.-S."/>
            <person name="Jung M."/>
            <person name="Ginzburg D."/>
            <person name="Zhao K."/>
            <person name="Won S.Y."/>
            <person name="Oh T.-J."/>
            <person name="Yu Y."/>
            <person name="Kim N.-H."/>
            <person name="Lee O.R."/>
            <person name="Lee T.-H."/>
            <person name="Bashyal P."/>
            <person name="Kim T.-S."/>
            <person name="Lee W.-H."/>
            <person name="Kawkins C."/>
            <person name="Kim C.-K."/>
            <person name="Kim J.S."/>
            <person name="Ahn B.O."/>
            <person name="Rhee S.Y."/>
            <person name="Sohng J.K."/>
        </authorList>
    </citation>
    <scope>NUCLEOTIDE SEQUENCE</scope>
    <source>
        <tissue evidence="1">Leaf</tissue>
    </source>
</reference>
<gene>
    <name evidence="1" type="ORF">G2W53_000139</name>
</gene>
<keyword evidence="2" id="KW-1185">Reference proteome</keyword>
<dbReference type="Proteomes" id="UP000634136">
    <property type="component" value="Unassembled WGS sequence"/>
</dbReference>
<accession>A0A834XDF8</accession>
<name>A0A834XDF8_9FABA</name>
<protein>
    <submittedName>
        <fullName evidence="1">Uncharacterized protein</fullName>
    </submittedName>
</protein>
<dbReference type="AlphaFoldDB" id="A0A834XDF8"/>
<evidence type="ECO:0000313" key="1">
    <source>
        <dbReference type="EMBL" id="KAF7843234.1"/>
    </source>
</evidence>
<proteinExistence type="predicted"/>